<name>A0A9J6G0P2_HAELO</name>
<dbReference type="GO" id="GO:0016615">
    <property type="term" value="F:malate dehydrogenase activity"/>
    <property type="evidence" value="ECO:0007669"/>
    <property type="project" value="InterPro"/>
</dbReference>
<gene>
    <name evidence="3" type="ORF">HPB48_020932</name>
</gene>
<feature type="region of interest" description="Disordered" evidence="2">
    <location>
        <begin position="65"/>
        <end position="88"/>
    </location>
</feature>
<reference evidence="3 4" key="1">
    <citation type="journal article" date="2020" name="Cell">
        <title>Large-Scale Comparative Analyses of Tick Genomes Elucidate Their Genetic Diversity and Vector Capacities.</title>
        <authorList>
            <consortium name="Tick Genome and Microbiome Consortium (TIGMIC)"/>
            <person name="Jia N."/>
            <person name="Wang J."/>
            <person name="Shi W."/>
            <person name="Du L."/>
            <person name="Sun Y."/>
            <person name="Zhan W."/>
            <person name="Jiang J.F."/>
            <person name="Wang Q."/>
            <person name="Zhang B."/>
            <person name="Ji P."/>
            <person name="Bell-Sakyi L."/>
            <person name="Cui X.M."/>
            <person name="Yuan T.T."/>
            <person name="Jiang B.G."/>
            <person name="Yang W.F."/>
            <person name="Lam T.T."/>
            <person name="Chang Q.C."/>
            <person name="Ding S.J."/>
            <person name="Wang X.J."/>
            <person name="Zhu J.G."/>
            <person name="Ruan X.D."/>
            <person name="Zhao L."/>
            <person name="Wei J.T."/>
            <person name="Ye R.Z."/>
            <person name="Que T.C."/>
            <person name="Du C.H."/>
            <person name="Zhou Y.H."/>
            <person name="Cheng J.X."/>
            <person name="Dai P.F."/>
            <person name="Guo W.B."/>
            <person name="Han X.H."/>
            <person name="Huang E.J."/>
            <person name="Li L.F."/>
            <person name="Wei W."/>
            <person name="Gao Y.C."/>
            <person name="Liu J.Z."/>
            <person name="Shao H.Z."/>
            <person name="Wang X."/>
            <person name="Wang C.C."/>
            <person name="Yang T.C."/>
            <person name="Huo Q.B."/>
            <person name="Li W."/>
            <person name="Chen H.Y."/>
            <person name="Chen S.E."/>
            <person name="Zhou L.G."/>
            <person name="Ni X.B."/>
            <person name="Tian J.H."/>
            <person name="Sheng Y."/>
            <person name="Liu T."/>
            <person name="Pan Y.S."/>
            <person name="Xia L.Y."/>
            <person name="Li J."/>
            <person name="Zhao F."/>
            <person name="Cao W.C."/>
        </authorList>
    </citation>
    <scope>NUCLEOTIDE SEQUENCE [LARGE SCALE GENOMIC DNA]</scope>
    <source>
        <strain evidence="3">HaeL-2018</strain>
    </source>
</reference>
<keyword evidence="1" id="KW-0560">Oxidoreductase</keyword>
<evidence type="ECO:0000313" key="3">
    <source>
        <dbReference type="EMBL" id="KAH9368559.1"/>
    </source>
</evidence>
<dbReference type="EMBL" id="JABSTR010000004">
    <property type="protein sequence ID" value="KAH9368559.1"/>
    <property type="molecule type" value="Genomic_DNA"/>
</dbReference>
<dbReference type="OrthoDB" id="6531802at2759"/>
<dbReference type="InterPro" id="IPR015955">
    <property type="entry name" value="Lactate_DH/Glyco_Ohase_4_C"/>
</dbReference>
<accession>A0A9J6G0P2</accession>
<sequence length="229" mass="25319">MDSSPSEHRETAANLGPLEERLSKLEAQMASIGPMIENRLAAALQTAFDRIQGKIAAKMSQLTVSTRRPKLKRGSRSQASRPLSKVTEVYEQSNSSTATWEIKREALDKYAKKSLKGVCCIVNVAINAYACIRSALSIDSRSISSAPSIDSRNITALSRLEHNQALAQVTPRLAVAPNRICNVGVWGAWGYVRDAHHAFFFHRDTLLPVTETLKDESYLKGDFADFVRN</sequence>
<evidence type="ECO:0000256" key="2">
    <source>
        <dbReference type="SAM" id="MobiDB-lite"/>
    </source>
</evidence>
<dbReference type="PANTHER" id="PTHR23382">
    <property type="entry name" value="MALATE DEHYDROGENASE"/>
    <property type="match status" value="1"/>
</dbReference>
<dbReference type="AlphaFoldDB" id="A0A9J6G0P2"/>
<organism evidence="3 4">
    <name type="scientific">Haemaphysalis longicornis</name>
    <name type="common">Bush tick</name>
    <dbReference type="NCBI Taxonomy" id="44386"/>
    <lineage>
        <taxon>Eukaryota</taxon>
        <taxon>Metazoa</taxon>
        <taxon>Ecdysozoa</taxon>
        <taxon>Arthropoda</taxon>
        <taxon>Chelicerata</taxon>
        <taxon>Arachnida</taxon>
        <taxon>Acari</taxon>
        <taxon>Parasitiformes</taxon>
        <taxon>Ixodida</taxon>
        <taxon>Ixodoidea</taxon>
        <taxon>Ixodidae</taxon>
        <taxon>Haemaphysalinae</taxon>
        <taxon>Haemaphysalis</taxon>
    </lineage>
</organism>
<evidence type="ECO:0000256" key="1">
    <source>
        <dbReference type="ARBA" id="ARBA00023002"/>
    </source>
</evidence>
<dbReference type="GO" id="GO:0006108">
    <property type="term" value="P:malate metabolic process"/>
    <property type="evidence" value="ECO:0007669"/>
    <property type="project" value="InterPro"/>
</dbReference>
<protein>
    <submittedName>
        <fullName evidence="3">Uncharacterized protein</fullName>
    </submittedName>
</protein>
<dbReference type="InterPro" id="IPR010945">
    <property type="entry name" value="Malate_DH_type2"/>
</dbReference>
<evidence type="ECO:0000313" key="4">
    <source>
        <dbReference type="Proteomes" id="UP000821853"/>
    </source>
</evidence>
<comment type="caution">
    <text evidence="3">The sequence shown here is derived from an EMBL/GenBank/DDBJ whole genome shotgun (WGS) entry which is preliminary data.</text>
</comment>
<dbReference type="Proteomes" id="UP000821853">
    <property type="component" value="Chromosome 2"/>
</dbReference>
<keyword evidence="4" id="KW-1185">Reference proteome</keyword>
<dbReference type="GO" id="GO:0016616">
    <property type="term" value="F:oxidoreductase activity, acting on the CH-OH group of donors, NAD or NADP as acceptor"/>
    <property type="evidence" value="ECO:0007669"/>
    <property type="project" value="InterPro"/>
</dbReference>
<dbReference type="VEuPathDB" id="VectorBase:HLOH_058272"/>
<dbReference type="Gene3D" id="3.90.110.10">
    <property type="entry name" value="Lactate dehydrogenase/glycoside hydrolase, family 4, C-terminal"/>
    <property type="match status" value="1"/>
</dbReference>
<proteinExistence type="predicted"/>